<reference evidence="4" key="1">
    <citation type="submission" date="2021-02" db="EMBL/GenBank/DDBJ databases">
        <authorList>
            <person name="Nowell W R."/>
        </authorList>
    </citation>
    <scope>NUCLEOTIDE SEQUENCE</scope>
</reference>
<keyword evidence="2" id="KW-1133">Transmembrane helix</keyword>
<feature type="transmembrane region" description="Helical" evidence="2">
    <location>
        <begin position="206"/>
        <end position="226"/>
    </location>
</feature>
<feature type="transmembrane region" description="Helical" evidence="2">
    <location>
        <begin position="232"/>
        <end position="254"/>
    </location>
</feature>
<feature type="region of interest" description="Disordered" evidence="1">
    <location>
        <begin position="261"/>
        <end position="308"/>
    </location>
</feature>
<sequence length="308" mass="33743">MEWTHSDYIECNIGISIGLILIILCLVFSIFHTSNEGKGFVNQRIIGVDPPELEKGVKTKNAQEPLGCSDCKCTRNGWIAFLFCLLGAMTLSITAILLFQGCILSNARVVPDGDCPEFEMDCFIFNDTTSLSSPINQSASFHCFPNNKTQFPSNSQDVIGWCYGWIIRFQSTKSVLDQLGVCTGLIGLFTTILAIIVYLGKCIKNVVLCTILIVSCLGACVILPVFKWSYAPLSYSVFVLGITLGIFGMILYSISPESEEEKEQKNMLDENQPDTSATPISNSSRPVNKTTSRNIQSLSRGSSKVAPA</sequence>
<evidence type="ECO:0000313" key="4">
    <source>
        <dbReference type="EMBL" id="CAF1468580.1"/>
    </source>
</evidence>
<dbReference type="Proteomes" id="UP000663852">
    <property type="component" value="Unassembled WGS sequence"/>
</dbReference>
<keyword evidence="5" id="KW-1185">Reference proteome</keyword>
<dbReference type="OrthoDB" id="10044696at2759"/>
<keyword evidence="2" id="KW-0472">Membrane</keyword>
<dbReference type="EMBL" id="CAJNOJ010000498">
    <property type="protein sequence ID" value="CAF1468580.1"/>
    <property type="molecule type" value="Genomic_DNA"/>
</dbReference>
<feature type="transmembrane region" description="Helical" evidence="2">
    <location>
        <begin position="78"/>
        <end position="99"/>
    </location>
</feature>
<evidence type="ECO:0000313" key="3">
    <source>
        <dbReference type="EMBL" id="CAF1218096.1"/>
    </source>
</evidence>
<gene>
    <name evidence="4" type="ORF">EDS130_LOCUS40636</name>
    <name evidence="3" type="ORF">XAT740_LOCUS24557</name>
</gene>
<keyword evidence="2" id="KW-0812">Transmembrane</keyword>
<proteinExistence type="predicted"/>
<evidence type="ECO:0000313" key="6">
    <source>
        <dbReference type="Proteomes" id="UP000663852"/>
    </source>
</evidence>
<feature type="transmembrane region" description="Helical" evidence="2">
    <location>
        <begin position="178"/>
        <end position="199"/>
    </location>
</feature>
<accession>A0A815QVY2</accession>
<dbReference type="EMBL" id="CAJNOR010001907">
    <property type="protein sequence ID" value="CAF1218096.1"/>
    <property type="molecule type" value="Genomic_DNA"/>
</dbReference>
<evidence type="ECO:0000256" key="2">
    <source>
        <dbReference type="SAM" id="Phobius"/>
    </source>
</evidence>
<dbReference type="Proteomes" id="UP000663828">
    <property type="component" value="Unassembled WGS sequence"/>
</dbReference>
<dbReference type="AlphaFoldDB" id="A0A815QVY2"/>
<protein>
    <submittedName>
        <fullName evidence="4">Uncharacterized protein</fullName>
    </submittedName>
</protein>
<feature type="transmembrane region" description="Helical" evidence="2">
    <location>
        <begin position="12"/>
        <end position="31"/>
    </location>
</feature>
<name>A0A815QVY2_ADIRI</name>
<evidence type="ECO:0000256" key="1">
    <source>
        <dbReference type="SAM" id="MobiDB-lite"/>
    </source>
</evidence>
<evidence type="ECO:0000313" key="5">
    <source>
        <dbReference type="Proteomes" id="UP000663828"/>
    </source>
</evidence>
<organism evidence="4 6">
    <name type="scientific">Adineta ricciae</name>
    <name type="common">Rotifer</name>
    <dbReference type="NCBI Taxonomy" id="249248"/>
    <lineage>
        <taxon>Eukaryota</taxon>
        <taxon>Metazoa</taxon>
        <taxon>Spiralia</taxon>
        <taxon>Gnathifera</taxon>
        <taxon>Rotifera</taxon>
        <taxon>Eurotatoria</taxon>
        <taxon>Bdelloidea</taxon>
        <taxon>Adinetida</taxon>
        <taxon>Adinetidae</taxon>
        <taxon>Adineta</taxon>
    </lineage>
</organism>
<feature type="compositionally biased region" description="Polar residues" evidence="1">
    <location>
        <begin position="273"/>
        <end position="302"/>
    </location>
</feature>
<comment type="caution">
    <text evidence="4">The sequence shown here is derived from an EMBL/GenBank/DDBJ whole genome shotgun (WGS) entry which is preliminary data.</text>
</comment>